<proteinExistence type="predicted"/>
<keyword evidence="3" id="KW-1185">Reference proteome</keyword>
<dbReference type="RefSeq" id="XP_035322991.1">
    <property type="nucleotide sequence ID" value="XM_035466979.1"/>
</dbReference>
<evidence type="ECO:0000313" key="3">
    <source>
        <dbReference type="Proteomes" id="UP000749293"/>
    </source>
</evidence>
<gene>
    <name evidence="2" type="ORF">GMORB2_5005</name>
</gene>
<evidence type="ECO:0000256" key="1">
    <source>
        <dbReference type="SAM" id="MobiDB-lite"/>
    </source>
</evidence>
<organism evidence="2 3">
    <name type="scientific">Geosmithia morbida</name>
    <dbReference type="NCBI Taxonomy" id="1094350"/>
    <lineage>
        <taxon>Eukaryota</taxon>
        <taxon>Fungi</taxon>
        <taxon>Dikarya</taxon>
        <taxon>Ascomycota</taxon>
        <taxon>Pezizomycotina</taxon>
        <taxon>Sordariomycetes</taxon>
        <taxon>Hypocreomycetidae</taxon>
        <taxon>Hypocreales</taxon>
        <taxon>Bionectriaceae</taxon>
        <taxon>Geosmithia</taxon>
    </lineage>
</organism>
<dbReference type="GeneID" id="55971233"/>
<dbReference type="EMBL" id="JAANYQ010000004">
    <property type="protein sequence ID" value="KAF4124339.1"/>
    <property type="molecule type" value="Genomic_DNA"/>
</dbReference>
<protein>
    <submittedName>
        <fullName evidence="2">Uncharacterized protein</fullName>
    </submittedName>
</protein>
<evidence type="ECO:0000313" key="2">
    <source>
        <dbReference type="EMBL" id="KAF4124339.1"/>
    </source>
</evidence>
<name>A0A9P5D7A9_9HYPO</name>
<reference evidence="2" key="1">
    <citation type="submission" date="2020-03" db="EMBL/GenBank/DDBJ databases">
        <title>Site-based positive gene gene selection in Geosmithia morbida across the United States reveals a broad range of putative effectors and factors for local host and environmental adapation.</title>
        <authorList>
            <person name="Onufrak A."/>
            <person name="Murdoch R.W."/>
            <person name="Gazis R."/>
            <person name="Huff M."/>
            <person name="Staton M."/>
            <person name="Klingeman W."/>
            <person name="Hadziabdic D."/>
        </authorList>
    </citation>
    <scope>NUCLEOTIDE SEQUENCE</scope>
    <source>
        <strain evidence="2">1262</strain>
    </source>
</reference>
<feature type="region of interest" description="Disordered" evidence="1">
    <location>
        <begin position="130"/>
        <end position="168"/>
    </location>
</feature>
<dbReference type="Proteomes" id="UP000749293">
    <property type="component" value="Unassembled WGS sequence"/>
</dbReference>
<dbReference type="AlphaFoldDB" id="A0A9P5D7A9"/>
<feature type="compositionally biased region" description="Polar residues" evidence="1">
    <location>
        <begin position="131"/>
        <end position="147"/>
    </location>
</feature>
<accession>A0A9P5D7A9</accession>
<sequence>MVTIGIMVIIRVISIVVLVVLALIGTVGPQVSALSCEDSVGEVRPVLILVNFGAPGHPPKFRGLGWAEEAQLVRQLDQHGPREVGTRTSARRRCNSVTENLSHRNRWDGRYGPRNWSLRPSSWAPWGMSSGVASSSNADGSGTMTENSSSSSAGTMVMTPESHHCSYL</sequence>
<comment type="caution">
    <text evidence="2">The sequence shown here is derived from an EMBL/GenBank/DDBJ whole genome shotgun (WGS) entry which is preliminary data.</text>
</comment>